<dbReference type="STRING" id="1056495.Calag_0078"/>
<protein>
    <submittedName>
        <fullName evidence="1">Histidine ammonia-lyase</fullName>
    </submittedName>
</protein>
<name>L0A7M0_CALLD</name>
<dbReference type="InParanoid" id="L0A7M0"/>
<dbReference type="RefSeq" id="WP_015231766.1">
    <property type="nucleotide sequence ID" value="NC_019791.1"/>
</dbReference>
<dbReference type="InterPro" id="IPR001106">
    <property type="entry name" value="Aromatic_Lyase"/>
</dbReference>
<reference evidence="2" key="1">
    <citation type="submission" date="2012-03" db="EMBL/GenBank/DDBJ databases">
        <title>Complete genome of Caldisphaera lagunensis DSM 15908.</title>
        <authorList>
            <person name="Lucas S."/>
            <person name="Copeland A."/>
            <person name="Lapidus A."/>
            <person name="Glavina del Rio T."/>
            <person name="Dalin E."/>
            <person name="Tice H."/>
            <person name="Bruce D."/>
            <person name="Goodwin L."/>
            <person name="Pitluck S."/>
            <person name="Peters L."/>
            <person name="Mikhailova N."/>
            <person name="Teshima H."/>
            <person name="Kyrpides N."/>
            <person name="Mavromatis K."/>
            <person name="Ivanova N."/>
            <person name="Brettin T."/>
            <person name="Detter J.C."/>
            <person name="Han C."/>
            <person name="Larimer F."/>
            <person name="Land M."/>
            <person name="Hauser L."/>
            <person name="Markowitz V."/>
            <person name="Cheng J.-F."/>
            <person name="Hugenholtz P."/>
            <person name="Woyke T."/>
            <person name="Wu D."/>
            <person name="Spring S."/>
            <person name="Schroeder M."/>
            <person name="Brambilla E."/>
            <person name="Klenk H.-P."/>
            <person name="Eisen J.A."/>
        </authorList>
    </citation>
    <scope>NUCLEOTIDE SEQUENCE [LARGE SCALE GENOMIC DNA]</scope>
    <source>
        <strain evidence="2">DSM 15908 / JCM 11604 / IC-154</strain>
    </source>
</reference>
<gene>
    <name evidence="1" type="ordered locus">Calag_0078</name>
</gene>
<dbReference type="InterPro" id="IPR024083">
    <property type="entry name" value="Fumarase/histidase_N"/>
</dbReference>
<keyword evidence="1" id="KW-0456">Lyase</keyword>
<dbReference type="InterPro" id="IPR008948">
    <property type="entry name" value="L-Aspartase-like"/>
</dbReference>
<dbReference type="AlphaFoldDB" id="L0A7M0"/>
<evidence type="ECO:0000313" key="2">
    <source>
        <dbReference type="Proteomes" id="UP000010469"/>
    </source>
</evidence>
<dbReference type="OrthoDB" id="27422at2157"/>
<dbReference type="EMBL" id="CP003378">
    <property type="protein sequence ID" value="AFZ69868.1"/>
    <property type="molecule type" value="Genomic_DNA"/>
</dbReference>
<evidence type="ECO:0000313" key="1">
    <source>
        <dbReference type="EMBL" id="AFZ69868.1"/>
    </source>
</evidence>
<keyword evidence="2" id="KW-1185">Reference proteome</keyword>
<dbReference type="Proteomes" id="UP000010469">
    <property type="component" value="Chromosome"/>
</dbReference>
<organism evidence="1 2">
    <name type="scientific">Caldisphaera lagunensis (strain DSM 15908 / JCM 11604 / ANMR 0165 / IC-154)</name>
    <dbReference type="NCBI Taxonomy" id="1056495"/>
    <lineage>
        <taxon>Archaea</taxon>
        <taxon>Thermoproteota</taxon>
        <taxon>Thermoprotei</taxon>
        <taxon>Acidilobales</taxon>
        <taxon>Caldisphaeraceae</taxon>
        <taxon>Caldisphaera</taxon>
    </lineage>
</organism>
<dbReference type="Pfam" id="PF00221">
    <property type="entry name" value="Lyase_aromatic"/>
    <property type="match status" value="1"/>
</dbReference>
<proteinExistence type="predicted"/>
<dbReference type="KEGG" id="clg:Calag_0078"/>
<dbReference type="HOGENOM" id="CLU_014801_4_1_2"/>
<dbReference type="eggNOG" id="arCOG04671">
    <property type="taxonomic scope" value="Archaea"/>
</dbReference>
<dbReference type="SUPFAM" id="SSF48557">
    <property type="entry name" value="L-aspartase-like"/>
    <property type="match status" value="1"/>
</dbReference>
<dbReference type="GO" id="GO:0016829">
    <property type="term" value="F:lyase activity"/>
    <property type="evidence" value="ECO:0007669"/>
    <property type="project" value="UniProtKB-KW"/>
</dbReference>
<dbReference type="Gene3D" id="1.20.200.10">
    <property type="entry name" value="Fumarase/aspartase (Central domain)"/>
    <property type="match status" value="1"/>
</dbReference>
<dbReference type="GeneID" id="14211338"/>
<dbReference type="Gene3D" id="1.10.275.10">
    <property type="entry name" value="Fumarase/aspartase (N-terminal domain)"/>
    <property type="match status" value="1"/>
</dbReference>
<sequence length="466" mass="52314">MLCKNEISLDDFFKILFSNEKISICEERLNKIKRSREVYETEGKKGKVYGYSTSLGALLNKENAYTEEREKIILKEHDTGIGKNVPYLLVKAAMLVRLIQLSNGNSPIRQEVVNRLIDAINYDIIPTVSILGSVGASGDLAPLARIFRCIIYGEGSAYYKGKVVNCVDALKEKGLNVMNLIPGEALALINSNAFSTAFSIINAYITERLAYASLDIAKKSLKITGCNNEHFSDAVYETKKQMGVKKVIDMLNNSCEETPRLQDPYSIRCLPQIYGALFDTLEFSKSILKNEMNSSSDNPIIYENKVYHACQFHAIYSALISDFLKIAIIPVMNSIERRISQILDGKINRVNDFLLKENSVVGAMIMQYTSAALNAYSRGSSISMSSHSVPTSGTQEDIVSMAPNSSIELLKMNSLFLKIIAVELALYKYYNSKDLPDPRILLEESFSEIINNYNLKNFSEFLNYFF</sequence>
<accession>L0A7M0</accession>
<dbReference type="PANTHER" id="PTHR10362">
    <property type="entry name" value="HISTIDINE AMMONIA-LYASE"/>
    <property type="match status" value="1"/>
</dbReference>